<keyword evidence="2" id="KW-0963">Cytoplasm</keyword>
<dbReference type="RefSeq" id="WP_090879395.1">
    <property type="nucleotide sequence ID" value="NZ_FMXQ01000010.1"/>
</dbReference>
<dbReference type="PANTHER" id="PTHR33449">
    <property type="entry name" value="NUCLEOID-ASSOCIATED PROTEIN YBAB"/>
    <property type="match status" value="1"/>
</dbReference>
<dbReference type="PIRSF" id="PIRSF004555">
    <property type="entry name" value="UCP004555"/>
    <property type="match status" value="1"/>
</dbReference>
<evidence type="ECO:0000313" key="5">
    <source>
        <dbReference type="Proteomes" id="UP000199071"/>
    </source>
</evidence>
<dbReference type="AlphaFoldDB" id="A0A1G6E3Z3"/>
<dbReference type="PANTHER" id="PTHR33449:SF1">
    <property type="entry name" value="NUCLEOID-ASSOCIATED PROTEIN YBAB"/>
    <property type="match status" value="1"/>
</dbReference>
<proteinExistence type="inferred from homology"/>
<keyword evidence="1 2" id="KW-0238">DNA-binding</keyword>
<name>A0A1G6E3Z3_9HYPH</name>
<dbReference type="EMBL" id="FMXQ01000010">
    <property type="protein sequence ID" value="SDB52101.1"/>
    <property type="molecule type" value="Genomic_DNA"/>
</dbReference>
<evidence type="ECO:0000313" key="4">
    <source>
        <dbReference type="EMBL" id="SDB52101.1"/>
    </source>
</evidence>
<reference evidence="4 5" key="1">
    <citation type="submission" date="2016-10" db="EMBL/GenBank/DDBJ databases">
        <authorList>
            <person name="de Groot N.N."/>
        </authorList>
    </citation>
    <scope>NUCLEOTIDE SEQUENCE [LARGE SCALE GENOMIC DNA]</scope>
    <source>
        <strain evidence="4 5">ATCC 35022</strain>
    </source>
</reference>
<comment type="subcellular location">
    <subcellularLocation>
        <location evidence="2">Cytoplasm</location>
        <location evidence="2">Nucleoid</location>
    </subcellularLocation>
</comment>
<dbReference type="NCBIfam" id="TIGR00103">
    <property type="entry name" value="DNA_YbaB_EbfC"/>
    <property type="match status" value="1"/>
</dbReference>
<organism evidence="4 5">
    <name type="scientific">Bauldia litoralis</name>
    <dbReference type="NCBI Taxonomy" id="665467"/>
    <lineage>
        <taxon>Bacteria</taxon>
        <taxon>Pseudomonadati</taxon>
        <taxon>Pseudomonadota</taxon>
        <taxon>Alphaproteobacteria</taxon>
        <taxon>Hyphomicrobiales</taxon>
        <taxon>Kaistiaceae</taxon>
        <taxon>Bauldia</taxon>
    </lineage>
</organism>
<feature type="coiled-coil region" evidence="3">
    <location>
        <begin position="6"/>
        <end position="33"/>
    </location>
</feature>
<dbReference type="GO" id="GO:0043590">
    <property type="term" value="C:bacterial nucleoid"/>
    <property type="evidence" value="ECO:0007669"/>
    <property type="project" value="UniProtKB-UniRule"/>
</dbReference>
<comment type="subunit">
    <text evidence="2">Homodimer.</text>
</comment>
<dbReference type="STRING" id="665467.SAMN02982931_04072"/>
<evidence type="ECO:0000256" key="3">
    <source>
        <dbReference type="SAM" id="Coils"/>
    </source>
</evidence>
<dbReference type="GO" id="GO:0003677">
    <property type="term" value="F:DNA binding"/>
    <property type="evidence" value="ECO:0007669"/>
    <property type="project" value="UniProtKB-UniRule"/>
</dbReference>
<keyword evidence="3" id="KW-0175">Coiled coil</keyword>
<evidence type="ECO:0000256" key="2">
    <source>
        <dbReference type="HAMAP-Rule" id="MF_00274"/>
    </source>
</evidence>
<comment type="similarity">
    <text evidence="2">Belongs to the YbaB/EbfC family.</text>
</comment>
<protein>
    <recommendedName>
        <fullName evidence="2">Nucleoid-associated protein SAMN02982931_04072</fullName>
    </recommendedName>
</protein>
<dbReference type="Gene3D" id="3.30.1310.10">
    <property type="entry name" value="Nucleoid-associated protein YbaB-like domain"/>
    <property type="match status" value="1"/>
</dbReference>
<dbReference type="GO" id="GO:0005829">
    <property type="term" value="C:cytosol"/>
    <property type="evidence" value="ECO:0007669"/>
    <property type="project" value="TreeGrafter"/>
</dbReference>
<sequence length="109" mass="11643">MALGDMMGMMKQAKQLQEKMQAMQEEVAAMSIEGVAGGGLVTVTMNGKGEMKAIHIDPSLMKPEEAEIVEDLIVTACNDARSRADATLQEKMSEMTGGMALPPGLKLPF</sequence>
<accession>A0A1G6E3Z3</accession>
<dbReference type="InterPro" id="IPR036894">
    <property type="entry name" value="YbaB-like_sf"/>
</dbReference>
<evidence type="ECO:0000256" key="1">
    <source>
        <dbReference type="ARBA" id="ARBA00023125"/>
    </source>
</evidence>
<dbReference type="InterPro" id="IPR004401">
    <property type="entry name" value="YbaB/EbfC"/>
</dbReference>
<keyword evidence="5" id="KW-1185">Reference proteome</keyword>
<dbReference type="Pfam" id="PF02575">
    <property type="entry name" value="YbaB_DNA_bd"/>
    <property type="match status" value="1"/>
</dbReference>
<dbReference type="SUPFAM" id="SSF82607">
    <property type="entry name" value="YbaB-like"/>
    <property type="match status" value="1"/>
</dbReference>
<comment type="function">
    <text evidence="2">Binds to DNA and alters its conformation. May be involved in regulation of gene expression, nucleoid organization and DNA protection.</text>
</comment>
<dbReference type="Proteomes" id="UP000199071">
    <property type="component" value="Unassembled WGS sequence"/>
</dbReference>
<dbReference type="OrthoDB" id="9803080at2"/>
<dbReference type="HAMAP" id="MF_00274">
    <property type="entry name" value="DNA_YbaB_EbfC"/>
    <property type="match status" value="1"/>
</dbReference>
<gene>
    <name evidence="4" type="ORF">SAMN02982931_04072</name>
</gene>